<dbReference type="PRINTS" id="PR00038">
    <property type="entry name" value="HTHLUXR"/>
</dbReference>
<dbReference type="SUPFAM" id="SSF46894">
    <property type="entry name" value="C-terminal effector domain of the bipartite response regulators"/>
    <property type="match status" value="1"/>
</dbReference>
<accession>A0A7K0ESR3</accession>
<dbReference type="SUPFAM" id="SSF52172">
    <property type="entry name" value="CheY-like"/>
    <property type="match status" value="1"/>
</dbReference>
<dbReference type="InterPro" id="IPR036388">
    <property type="entry name" value="WH-like_DNA-bd_sf"/>
</dbReference>
<dbReference type="Gene3D" id="1.10.10.10">
    <property type="entry name" value="Winged helix-like DNA-binding domain superfamily/Winged helix DNA-binding domain"/>
    <property type="match status" value="1"/>
</dbReference>
<keyword evidence="2" id="KW-0238">DNA-binding</keyword>
<keyword evidence="1 3" id="KW-0597">Phosphoprotein</keyword>
<comment type="caution">
    <text evidence="6">The sequence shown here is derived from an EMBL/GenBank/DDBJ whole genome shotgun (WGS) entry which is preliminary data.</text>
</comment>
<dbReference type="InterPro" id="IPR001789">
    <property type="entry name" value="Sig_transdc_resp-reg_receiver"/>
</dbReference>
<dbReference type="GO" id="GO:0000160">
    <property type="term" value="P:phosphorelay signal transduction system"/>
    <property type="evidence" value="ECO:0007669"/>
    <property type="project" value="InterPro"/>
</dbReference>
<reference evidence="6 7" key="1">
    <citation type="journal article" date="2018" name="Antonie Van Leeuwenhoek">
        <title>Larkinella terrae sp. nov., isolated from soil on Jeju Island, South Korea.</title>
        <authorList>
            <person name="Ten L.N."/>
            <person name="Jeon J."/>
            <person name="Park S.J."/>
            <person name="Park S."/>
            <person name="Lee S.Y."/>
            <person name="Kim M.K."/>
            <person name="Jung H.Y."/>
        </authorList>
    </citation>
    <scope>NUCLEOTIDE SEQUENCE [LARGE SCALE GENOMIC DNA]</scope>
    <source>
        <strain evidence="6 7">KCTC 52001</strain>
    </source>
</reference>
<dbReference type="InterPro" id="IPR011006">
    <property type="entry name" value="CheY-like_superfamily"/>
</dbReference>
<dbReference type="GO" id="GO:0003677">
    <property type="term" value="F:DNA binding"/>
    <property type="evidence" value="ECO:0007669"/>
    <property type="project" value="UniProtKB-KW"/>
</dbReference>
<protein>
    <submittedName>
        <fullName evidence="6">Response regulator</fullName>
    </submittedName>
</protein>
<evidence type="ECO:0000256" key="1">
    <source>
        <dbReference type="ARBA" id="ARBA00022553"/>
    </source>
</evidence>
<dbReference type="InterPro" id="IPR016032">
    <property type="entry name" value="Sig_transdc_resp-reg_C-effctor"/>
</dbReference>
<dbReference type="PROSITE" id="PS50110">
    <property type="entry name" value="RESPONSE_REGULATORY"/>
    <property type="match status" value="1"/>
</dbReference>
<dbReference type="InterPro" id="IPR058245">
    <property type="entry name" value="NreC/VraR/RcsB-like_REC"/>
</dbReference>
<dbReference type="Pfam" id="PF00072">
    <property type="entry name" value="Response_reg"/>
    <property type="match status" value="1"/>
</dbReference>
<dbReference type="PANTHER" id="PTHR43214:SF43">
    <property type="entry name" value="TWO-COMPONENT RESPONSE REGULATOR"/>
    <property type="match status" value="1"/>
</dbReference>
<evidence type="ECO:0000313" key="6">
    <source>
        <dbReference type="EMBL" id="MRS64857.1"/>
    </source>
</evidence>
<name>A0A7K0ESR3_9BACT</name>
<dbReference type="InterPro" id="IPR000792">
    <property type="entry name" value="Tscrpt_reg_LuxR_C"/>
</dbReference>
<keyword evidence="7" id="KW-1185">Reference proteome</keyword>
<sequence length="212" mass="23650">MTYSIALLDDHQVVLESFANLLATNDRFRVIGTANDRASLQDLLDQEPVDVLITDLIMPTLKTADLIPLLKSRYKHMAILVLSGSYEPALVRQAMQAGANGYMTKTADKSELFDAILAVAAGRRHIDSRVFSMEEPTAIPVDDNPLSDRETQIASLILDELSSTEIADKLFISFNTVETHRKRIYQKLGVTTALGLMKHLMKQGFMKKEELV</sequence>
<feature type="domain" description="HTH luxR-type" evidence="4">
    <location>
        <begin position="139"/>
        <end position="204"/>
    </location>
</feature>
<dbReference type="PROSITE" id="PS50043">
    <property type="entry name" value="HTH_LUXR_2"/>
    <property type="match status" value="1"/>
</dbReference>
<dbReference type="CDD" id="cd17535">
    <property type="entry name" value="REC_NarL-like"/>
    <property type="match status" value="1"/>
</dbReference>
<dbReference type="SMART" id="SM00448">
    <property type="entry name" value="REC"/>
    <property type="match status" value="1"/>
</dbReference>
<gene>
    <name evidence="6" type="ORF">GJJ30_26400</name>
</gene>
<dbReference type="RefSeq" id="WP_154178160.1">
    <property type="nucleotide sequence ID" value="NZ_WJXZ01000014.1"/>
</dbReference>
<dbReference type="AlphaFoldDB" id="A0A7K0ESR3"/>
<dbReference type="SMART" id="SM00421">
    <property type="entry name" value="HTH_LUXR"/>
    <property type="match status" value="1"/>
</dbReference>
<dbReference type="CDD" id="cd06170">
    <property type="entry name" value="LuxR_C_like"/>
    <property type="match status" value="1"/>
</dbReference>
<dbReference type="Pfam" id="PF00196">
    <property type="entry name" value="GerE"/>
    <property type="match status" value="1"/>
</dbReference>
<dbReference type="OrthoDB" id="9797341at2"/>
<evidence type="ECO:0000256" key="3">
    <source>
        <dbReference type="PROSITE-ProRule" id="PRU00169"/>
    </source>
</evidence>
<evidence type="ECO:0000259" key="4">
    <source>
        <dbReference type="PROSITE" id="PS50043"/>
    </source>
</evidence>
<dbReference type="PANTHER" id="PTHR43214">
    <property type="entry name" value="TWO-COMPONENT RESPONSE REGULATOR"/>
    <property type="match status" value="1"/>
</dbReference>
<dbReference type="InterPro" id="IPR039420">
    <property type="entry name" value="WalR-like"/>
</dbReference>
<evidence type="ECO:0000313" key="7">
    <source>
        <dbReference type="Proteomes" id="UP000441754"/>
    </source>
</evidence>
<evidence type="ECO:0000259" key="5">
    <source>
        <dbReference type="PROSITE" id="PS50110"/>
    </source>
</evidence>
<dbReference type="Proteomes" id="UP000441754">
    <property type="component" value="Unassembled WGS sequence"/>
</dbReference>
<proteinExistence type="predicted"/>
<dbReference type="Gene3D" id="3.40.50.2300">
    <property type="match status" value="1"/>
</dbReference>
<evidence type="ECO:0000256" key="2">
    <source>
        <dbReference type="ARBA" id="ARBA00023125"/>
    </source>
</evidence>
<dbReference type="EMBL" id="WJXZ01000014">
    <property type="protein sequence ID" value="MRS64857.1"/>
    <property type="molecule type" value="Genomic_DNA"/>
</dbReference>
<organism evidence="6 7">
    <name type="scientific">Larkinella terrae</name>
    <dbReference type="NCBI Taxonomy" id="2025311"/>
    <lineage>
        <taxon>Bacteria</taxon>
        <taxon>Pseudomonadati</taxon>
        <taxon>Bacteroidota</taxon>
        <taxon>Cytophagia</taxon>
        <taxon>Cytophagales</taxon>
        <taxon>Spirosomataceae</taxon>
        <taxon>Larkinella</taxon>
    </lineage>
</organism>
<feature type="domain" description="Response regulatory" evidence="5">
    <location>
        <begin position="4"/>
        <end position="120"/>
    </location>
</feature>
<dbReference type="GO" id="GO:0006355">
    <property type="term" value="P:regulation of DNA-templated transcription"/>
    <property type="evidence" value="ECO:0007669"/>
    <property type="project" value="InterPro"/>
</dbReference>
<feature type="modified residue" description="4-aspartylphosphate" evidence="3">
    <location>
        <position position="55"/>
    </location>
</feature>